<dbReference type="Proteomes" id="UP000666240">
    <property type="component" value="Unassembled WGS sequence"/>
</dbReference>
<reference evidence="1" key="1">
    <citation type="submission" date="2021-03" db="EMBL/GenBank/DDBJ databases">
        <title>Genome sequencing and assembly of Tianweitania sediminis.</title>
        <authorList>
            <person name="Chhetri G."/>
        </authorList>
    </citation>
    <scope>NUCLEOTIDE SEQUENCE</scope>
    <source>
        <strain evidence="1">Z8</strain>
    </source>
</reference>
<dbReference type="AlphaFoldDB" id="A0A8J7R835"/>
<comment type="caution">
    <text evidence="1">The sequence shown here is derived from an EMBL/GenBank/DDBJ whole genome shotgun (WGS) entry which is preliminary data.</text>
</comment>
<name>A0A8J7R835_9HYPH</name>
<protein>
    <submittedName>
        <fullName evidence="1">Uncharacterized protein</fullName>
    </submittedName>
</protein>
<dbReference type="RefSeq" id="WP_209335935.1">
    <property type="nucleotide sequence ID" value="NZ_JBHSJI010000005.1"/>
</dbReference>
<proteinExistence type="predicted"/>
<evidence type="ECO:0000313" key="2">
    <source>
        <dbReference type="Proteomes" id="UP000666240"/>
    </source>
</evidence>
<accession>A0A8J7R835</accession>
<dbReference type="EMBL" id="JAGIYY010000004">
    <property type="protein sequence ID" value="MBP0439917.1"/>
    <property type="molecule type" value="Genomic_DNA"/>
</dbReference>
<evidence type="ECO:0000313" key="1">
    <source>
        <dbReference type="EMBL" id="MBP0439917.1"/>
    </source>
</evidence>
<organism evidence="1 2">
    <name type="scientific">Tianweitania sediminis</name>
    <dbReference type="NCBI Taxonomy" id="1502156"/>
    <lineage>
        <taxon>Bacteria</taxon>
        <taxon>Pseudomonadati</taxon>
        <taxon>Pseudomonadota</taxon>
        <taxon>Alphaproteobacteria</taxon>
        <taxon>Hyphomicrobiales</taxon>
        <taxon>Phyllobacteriaceae</taxon>
        <taxon>Tianweitania</taxon>
    </lineage>
</organism>
<keyword evidence="2" id="KW-1185">Reference proteome</keyword>
<sequence>MPRVETRTLEVPPSLLQCMPEPQARAAWRTQRDVALFLIELAEAGEDCRVKLDAVRKVMER</sequence>
<gene>
    <name evidence="1" type="ORF">J5Y06_14760</name>
</gene>